<feature type="domain" description="RRM" evidence="4">
    <location>
        <begin position="83"/>
        <end position="161"/>
    </location>
</feature>
<evidence type="ECO:0000256" key="3">
    <source>
        <dbReference type="SAM" id="MobiDB-lite"/>
    </source>
</evidence>
<feature type="compositionally biased region" description="Basic and acidic residues" evidence="3">
    <location>
        <begin position="417"/>
        <end position="432"/>
    </location>
</feature>
<dbReference type="InterPro" id="IPR000504">
    <property type="entry name" value="RRM_dom"/>
</dbReference>
<dbReference type="SUPFAM" id="SSF54928">
    <property type="entry name" value="RNA-binding domain, RBD"/>
    <property type="match status" value="1"/>
</dbReference>
<dbReference type="Gene3D" id="3.30.70.330">
    <property type="match status" value="1"/>
</dbReference>
<evidence type="ECO:0000259" key="4">
    <source>
        <dbReference type="PROSITE" id="PS50102"/>
    </source>
</evidence>
<dbReference type="InterPro" id="IPR012677">
    <property type="entry name" value="Nucleotide-bd_a/b_plait_sf"/>
</dbReference>
<dbReference type="PANTHER" id="PTHR18806:SF4">
    <property type="entry name" value="RNA-BINDING PROTEIN 25"/>
    <property type="match status" value="1"/>
</dbReference>
<feature type="domain" description="PWI" evidence="5">
    <location>
        <begin position="531"/>
        <end position="623"/>
    </location>
</feature>
<dbReference type="SMART" id="SM00311">
    <property type="entry name" value="PWI"/>
    <property type="match status" value="1"/>
</dbReference>
<feature type="region of interest" description="Disordered" evidence="3">
    <location>
        <begin position="1"/>
        <end position="20"/>
    </location>
</feature>
<name>A0AAD5M1X2_PYTIN</name>
<proteinExistence type="predicted"/>
<organism evidence="6 7">
    <name type="scientific">Pythium insidiosum</name>
    <name type="common">Pythiosis disease agent</name>
    <dbReference type="NCBI Taxonomy" id="114742"/>
    <lineage>
        <taxon>Eukaryota</taxon>
        <taxon>Sar</taxon>
        <taxon>Stramenopiles</taxon>
        <taxon>Oomycota</taxon>
        <taxon>Peronosporomycetes</taxon>
        <taxon>Pythiales</taxon>
        <taxon>Pythiaceae</taxon>
        <taxon>Pythium</taxon>
    </lineage>
</organism>
<dbReference type="PROSITE" id="PS51025">
    <property type="entry name" value="PWI"/>
    <property type="match status" value="1"/>
</dbReference>
<sequence>MMVPGMPPPRGMPPPPPRGPIGVPAGMGVGLAMPPRPPGFPPMGMGMGMGMPPRPPPMAMAMAAPPGTVDVPLALPMVETGPLSVFVGKLPTDLHDNYVRNLLEKCGHVVTWKRTTDPVSGKPKAFGYCTFAGPLDVLRALRLLNGFSVDSKQILVKVDSKTQAKLDEFTASMTESMRQQAQERDDEVAAMLKKLEDERSGLMGGNQNHPASWGKLLGDNAAAHEDGAEGETNGDDASAESAPRGQKQVQQKMILSEIEKFRLAQEQREQEIEQKQREAVRERLRREKEEEERRKRSAEEPPAPKPPSGQGETDTSNAASTALASQSAAPRPASQQPASAPAQDAKAPQPPKAVEDDRERKSSRTRDRERERSRRHRSRSRRSRSRGRDRRRRRRRRSSADDDESDSDRHGKRRRHSKDERETDSPRRDGSHSSKTPSSLASTKLVLDLKLPLAAPKKEKAAPPAPSAPVFKVEEEVEEKPVREIIPIDYTEEERLAAVPVDERVAATLAKINNRNADAKALISQIPTERQALFSFPVPWGAVDKHGVVKEKMAPWVRKKIHEYVGEEDETMIDFVLKKLTQHAAPDEILKELHVVLEDDAEEFVKLLWRKLAFEALRADAIP</sequence>
<dbReference type="EMBL" id="JAKCXM010000628">
    <property type="protein sequence ID" value="KAJ0392479.1"/>
    <property type="molecule type" value="Genomic_DNA"/>
</dbReference>
<accession>A0AAD5M1X2</accession>
<dbReference type="GO" id="GO:0003729">
    <property type="term" value="F:mRNA binding"/>
    <property type="evidence" value="ECO:0007669"/>
    <property type="project" value="TreeGrafter"/>
</dbReference>
<evidence type="ECO:0000259" key="5">
    <source>
        <dbReference type="PROSITE" id="PS51025"/>
    </source>
</evidence>
<feature type="region of interest" description="Disordered" evidence="3">
    <location>
        <begin position="225"/>
        <end position="250"/>
    </location>
</feature>
<keyword evidence="7" id="KW-1185">Reference proteome</keyword>
<dbReference type="Pfam" id="PF00076">
    <property type="entry name" value="RRM_1"/>
    <property type="match status" value="1"/>
</dbReference>
<feature type="compositionally biased region" description="Acidic residues" evidence="3">
    <location>
        <begin position="228"/>
        <end position="238"/>
    </location>
</feature>
<feature type="compositionally biased region" description="Low complexity" evidence="3">
    <location>
        <begin position="316"/>
        <end position="347"/>
    </location>
</feature>
<dbReference type="Proteomes" id="UP001209570">
    <property type="component" value="Unassembled WGS sequence"/>
</dbReference>
<evidence type="ECO:0000256" key="1">
    <source>
        <dbReference type="ARBA" id="ARBA00022664"/>
    </source>
</evidence>
<dbReference type="SMART" id="SM00360">
    <property type="entry name" value="RRM"/>
    <property type="match status" value="1"/>
</dbReference>
<keyword evidence="1" id="KW-0507">mRNA processing</keyword>
<evidence type="ECO:0000313" key="7">
    <source>
        <dbReference type="Proteomes" id="UP001209570"/>
    </source>
</evidence>
<feature type="compositionally biased region" description="Basic and acidic residues" evidence="3">
    <location>
        <begin position="353"/>
        <end position="372"/>
    </location>
</feature>
<comment type="caution">
    <text evidence="6">The sequence shown here is derived from an EMBL/GenBank/DDBJ whole genome shotgun (WGS) entry which is preliminary data.</text>
</comment>
<feature type="region of interest" description="Disordered" evidence="3">
    <location>
        <begin position="271"/>
        <end position="443"/>
    </location>
</feature>
<dbReference type="AlphaFoldDB" id="A0AAD5M1X2"/>
<dbReference type="InterPro" id="IPR035979">
    <property type="entry name" value="RBD_domain_sf"/>
</dbReference>
<dbReference type="GO" id="GO:0005681">
    <property type="term" value="C:spliceosomal complex"/>
    <property type="evidence" value="ECO:0007669"/>
    <property type="project" value="TreeGrafter"/>
</dbReference>
<dbReference type="Pfam" id="PF01480">
    <property type="entry name" value="PWI"/>
    <property type="match status" value="1"/>
</dbReference>
<feature type="compositionally biased region" description="Pro residues" evidence="3">
    <location>
        <begin position="1"/>
        <end position="19"/>
    </location>
</feature>
<dbReference type="SUPFAM" id="SSF101233">
    <property type="entry name" value="PWI domain"/>
    <property type="match status" value="1"/>
</dbReference>
<evidence type="ECO:0000256" key="2">
    <source>
        <dbReference type="PROSITE-ProRule" id="PRU00176"/>
    </source>
</evidence>
<dbReference type="CDD" id="cd12446">
    <property type="entry name" value="RRM_RBM25"/>
    <property type="match status" value="1"/>
</dbReference>
<evidence type="ECO:0000313" key="6">
    <source>
        <dbReference type="EMBL" id="KAJ0392479.1"/>
    </source>
</evidence>
<protein>
    <recommendedName>
        <fullName evidence="8">PWI domain-containing protein</fullName>
    </recommendedName>
</protein>
<dbReference type="InterPro" id="IPR036483">
    <property type="entry name" value="PWI_dom_sf"/>
</dbReference>
<gene>
    <name evidence="6" type="ORF">P43SY_004010</name>
</gene>
<evidence type="ECO:0008006" key="8">
    <source>
        <dbReference type="Google" id="ProtNLM"/>
    </source>
</evidence>
<feature type="compositionally biased region" description="Basic and acidic residues" evidence="3">
    <location>
        <begin position="271"/>
        <end position="299"/>
    </location>
</feature>
<reference evidence="6" key="1">
    <citation type="submission" date="2021-12" db="EMBL/GenBank/DDBJ databases">
        <title>Prjna785345.</title>
        <authorList>
            <person name="Rujirawat T."/>
            <person name="Krajaejun T."/>
        </authorList>
    </citation>
    <scope>NUCLEOTIDE SEQUENCE</scope>
    <source>
        <strain evidence="6">Pi057C3</strain>
    </source>
</reference>
<dbReference type="GO" id="GO:0006397">
    <property type="term" value="P:mRNA processing"/>
    <property type="evidence" value="ECO:0007669"/>
    <property type="project" value="UniProtKB-KW"/>
</dbReference>
<dbReference type="InterPro" id="IPR052768">
    <property type="entry name" value="RBM25"/>
</dbReference>
<dbReference type="InterPro" id="IPR034268">
    <property type="entry name" value="RBM25_RRM"/>
</dbReference>
<feature type="compositionally biased region" description="Basic residues" evidence="3">
    <location>
        <begin position="373"/>
        <end position="397"/>
    </location>
</feature>
<dbReference type="InterPro" id="IPR002483">
    <property type="entry name" value="PWI_dom"/>
</dbReference>
<feature type="compositionally biased region" description="Polar residues" evidence="3">
    <location>
        <begin position="433"/>
        <end position="442"/>
    </location>
</feature>
<keyword evidence="2" id="KW-0694">RNA-binding</keyword>
<dbReference type="PROSITE" id="PS50102">
    <property type="entry name" value="RRM"/>
    <property type="match status" value="1"/>
</dbReference>
<dbReference type="PANTHER" id="PTHR18806">
    <property type="entry name" value="RBM25 PROTEIN"/>
    <property type="match status" value="1"/>
</dbReference>
<dbReference type="Gene3D" id="1.20.1390.10">
    <property type="entry name" value="PWI domain"/>
    <property type="match status" value="1"/>
</dbReference>